<evidence type="ECO:0000313" key="3">
    <source>
        <dbReference type="Proteomes" id="UP000271162"/>
    </source>
</evidence>
<dbReference type="GO" id="GO:0004482">
    <property type="term" value="F:mRNA 5'-cap (guanine-N7-)-methyltransferase activity"/>
    <property type="evidence" value="ECO:0007669"/>
    <property type="project" value="InterPro"/>
</dbReference>
<evidence type="ECO:0000313" key="4">
    <source>
        <dbReference type="WBParaSite" id="NBR_0000644901-mRNA-1"/>
    </source>
</evidence>
<name>A0A0N4XUP5_NIPBR</name>
<accession>A0A0N4XUP5</accession>
<dbReference type="EMBL" id="UYSL01019801">
    <property type="protein sequence ID" value="VDL70039.1"/>
    <property type="molecule type" value="Genomic_DNA"/>
</dbReference>
<proteinExistence type="predicted"/>
<dbReference type="Pfam" id="PF00946">
    <property type="entry name" value="Mononeg_RNA_pol"/>
    <property type="match status" value="1"/>
</dbReference>
<sequence>MSMSENEVAERPNIFARSLPGGSCPRYIILVLDFSKRYQGFCFENSYEFLRLIDALYGTQRFSSYTQIFLMKSWILYKGSHFPPKQTYDPTSGAEVRRVGPLSWLGHQVLFEGMRQKGWTLLTISMIANTVNKMGIYINILGKRDNQIILVKIPLRPFFDWKLDSTRIRCHLTQDGEKMKISLKPLELWHSTTLLEYSKRLGVEVGTALKAVLRFGDMMAGNVQAVESPLSNIVASTSAVANRDRSPDPAFLLGSFEILMHLHHTDKKLFHRVPAEGIRDI</sequence>
<reference evidence="4" key="1">
    <citation type="submission" date="2017-02" db="UniProtKB">
        <authorList>
            <consortium name="WormBaseParasite"/>
        </authorList>
    </citation>
    <scope>IDENTIFICATION</scope>
</reference>
<dbReference type="GO" id="GO:0005524">
    <property type="term" value="F:ATP binding"/>
    <property type="evidence" value="ECO:0007669"/>
    <property type="project" value="InterPro"/>
</dbReference>
<dbReference type="AlphaFoldDB" id="A0A0N4XUP5"/>
<dbReference type="Proteomes" id="UP000271162">
    <property type="component" value="Unassembled WGS sequence"/>
</dbReference>
<evidence type="ECO:0000313" key="2">
    <source>
        <dbReference type="EMBL" id="VDL70039.1"/>
    </source>
</evidence>
<evidence type="ECO:0000259" key="1">
    <source>
        <dbReference type="PROSITE" id="PS50526"/>
    </source>
</evidence>
<gene>
    <name evidence="2" type="ORF">NBR_LOCUS6450</name>
</gene>
<keyword evidence="3" id="KW-1185">Reference proteome</keyword>
<reference evidence="2 3" key="2">
    <citation type="submission" date="2018-11" db="EMBL/GenBank/DDBJ databases">
        <authorList>
            <consortium name="Pathogen Informatics"/>
        </authorList>
    </citation>
    <scope>NUCLEOTIDE SEQUENCE [LARGE SCALE GENOMIC DNA]</scope>
</reference>
<feature type="domain" description="RdRp catalytic" evidence="1">
    <location>
        <begin position="26"/>
        <end position="205"/>
    </location>
</feature>
<dbReference type="WBParaSite" id="NBR_0000644901-mRNA-1">
    <property type="protein sequence ID" value="NBR_0000644901-mRNA-1"/>
    <property type="gene ID" value="NBR_0000644901"/>
</dbReference>
<dbReference type="PROSITE" id="PS50526">
    <property type="entry name" value="RDRP_SSRNA_NEG_NONSEG"/>
    <property type="match status" value="1"/>
</dbReference>
<dbReference type="InterPro" id="IPR014023">
    <property type="entry name" value="Mononeg_RNA_pol_cat"/>
</dbReference>
<organism evidence="4">
    <name type="scientific">Nippostrongylus brasiliensis</name>
    <name type="common">Rat hookworm</name>
    <dbReference type="NCBI Taxonomy" id="27835"/>
    <lineage>
        <taxon>Eukaryota</taxon>
        <taxon>Metazoa</taxon>
        <taxon>Ecdysozoa</taxon>
        <taxon>Nematoda</taxon>
        <taxon>Chromadorea</taxon>
        <taxon>Rhabditida</taxon>
        <taxon>Rhabditina</taxon>
        <taxon>Rhabditomorpha</taxon>
        <taxon>Strongyloidea</taxon>
        <taxon>Heligmosomidae</taxon>
        <taxon>Nippostrongylus</taxon>
    </lineage>
</organism>
<protein>
    <submittedName>
        <fullName evidence="4">RdRp catalytic domain-containing protein</fullName>
    </submittedName>
</protein>
<dbReference type="GO" id="GO:0003968">
    <property type="term" value="F:RNA-directed RNA polymerase activity"/>
    <property type="evidence" value="ECO:0007669"/>
    <property type="project" value="InterPro"/>
</dbReference>